<proteinExistence type="predicted"/>
<name>A0ABN8XJ78_RANTA</name>
<protein>
    <submittedName>
        <fullName evidence="1">Uncharacterized protein</fullName>
    </submittedName>
</protein>
<organism evidence="1 2">
    <name type="scientific">Rangifer tarandus platyrhynchus</name>
    <name type="common">Svalbard reindeer</name>
    <dbReference type="NCBI Taxonomy" id="3082113"/>
    <lineage>
        <taxon>Eukaryota</taxon>
        <taxon>Metazoa</taxon>
        <taxon>Chordata</taxon>
        <taxon>Craniata</taxon>
        <taxon>Vertebrata</taxon>
        <taxon>Euteleostomi</taxon>
        <taxon>Mammalia</taxon>
        <taxon>Eutheria</taxon>
        <taxon>Laurasiatheria</taxon>
        <taxon>Artiodactyla</taxon>
        <taxon>Ruminantia</taxon>
        <taxon>Pecora</taxon>
        <taxon>Cervidae</taxon>
        <taxon>Odocoileinae</taxon>
        <taxon>Rangifer</taxon>
    </lineage>
</organism>
<evidence type="ECO:0000313" key="2">
    <source>
        <dbReference type="Proteomes" id="UP001176941"/>
    </source>
</evidence>
<accession>A0ABN8XJ78</accession>
<reference evidence="1" key="1">
    <citation type="submission" date="2023-04" db="EMBL/GenBank/DDBJ databases">
        <authorList>
            <consortium name="ELIXIR-Norway"/>
        </authorList>
    </citation>
    <scope>NUCLEOTIDE SEQUENCE [LARGE SCALE GENOMIC DNA]</scope>
</reference>
<sequence length="74" mass="7415">MHTSGPANEFLLAVDPQRGATEAATPHATAGADGVFIHAEGASCCEALLAELLHSPGPGLGVPGRHAARPPLLL</sequence>
<dbReference type="Proteomes" id="UP001176941">
    <property type="component" value="Unassembled WGS sequence"/>
</dbReference>
<gene>
    <name evidence="1" type="ORF">MRATA1EN1_LOCUS31071</name>
</gene>
<keyword evidence="2" id="KW-1185">Reference proteome</keyword>
<evidence type="ECO:0000313" key="1">
    <source>
        <dbReference type="EMBL" id="CAI9149453.1"/>
    </source>
</evidence>
<dbReference type="EMBL" id="CATKSN020000319">
    <property type="protein sequence ID" value="CAI9149453.1"/>
    <property type="molecule type" value="Genomic_DNA"/>
</dbReference>
<comment type="caution">
    <text evidence="1">The sequence shown here is derived from an EMBL/GenBank/DDBJ whole genome shotgun (WGS) entry which is preliminary data.</text>
</comment>